<dbReference type="Gene3D" id="3.40.50.2300">
    <property type="match status" value="1"/>
</dbReference>
<protein>
    <submittedName>
        <fullName evidence="5">LytTr DNA-binding region</fullName>
    </submittedName>
</protein>
<feature type="region of interest" description="Disordered" evidence="2">
    <location>
        <begin position="161"/>
        <end position="190"/>
    </location>
</feature>
<dbReference type="Pfam" id="PF00072">
    <property type="entry name" value="Response_reg"/>
    <property type="match status" value="1"/>
</dbReference>
<dbReference type="KEGG" id="gba:J421_6221"/>
<proteinExistence type="predicted"/>
<dbReference type="InParanoid" id="W0RSV4"/>
<feature type="domain" description="Response regulatory" evidence="3">
    <location>
        <begin position="9"/>
        <end position="122"/>
    </location>
</feature>
<dbReference type="PROSITE" id="PS50930">
    <property type="entry name" value="HTH_LYTTR"/>
    <property type="match status" value="1"/>
</dbReference>
<dbReference type="InterPro" id="IPR011006">
    <property type="entry name" value="CheY-like_superfamily"/>
</dbReference>
<dbReference type="InterPro" id="IPR046947">
    <property type="entry name" value="LytR-like"/>
</dbReference>
<dbReference type="InterPro" id="IPR001789">
    <property type="entry name" value="Sig_transdc_resp-reg_receiver"/>
</dbReference>
<dbReference type="FunCoup" id="W0RSV4">
    <property type="interactions" value="185"/>
</dbReference>
<evidence type="ECO:0000256" key="2">
    <source>
        <dbReference type="SAM" id="MobiDB-lite"/>
    </source>
</evidence>
<evidence type="ECO:0000256" key="1">
    <source>
        <dbReference type="PROSITE-ProRule" id="PRU00169"/>
    </source>
</evidence>
<organism evidence="5 6">
    <name type="scientific">Gemmatirosa kalamazoonensis</name>
    <dbReference type="NCBI Taxonomy" id="861299"/>
    <lineage>
        <taxon>Bacteria</taxon>
        <taxon>Pseudomonadati</taxon>
        <taxon>Gemmatimonadota</taxon>
        <taxon>Gemmatimonadia</taxon>
        <taxon>Gemmatimonadales</taxon>
        <taxon>Gemmatimonadaceae</taxon>
        <taxon>Gemmatirosa</taxon>
    </lineage>
</organism>
<evidence type="ECO:0000313" key="6">
    <source>
        <dbReference type="Proteomes" id="UP000019151"/>
    </source>
</evidence>
<dbReference type="Pfam" id="PF04397">
    <property type="entry name" value="LytTR"/>
    <property type="match status" value="1"/>
</dbReference>
<geneLocation type="plasmid" evidence="5 6">
    <name>2</name>
</geneLocation>
<dbReference type="InterPro" id="IPR007492">
    <property type="entry name" value="LytTR_DNA-bd_dom"/>
</dbReference>
<dbReference type="PROSITE" id="PS50110">
    <property type="entry name" value="RESPONSE_REGULATORY"/>
    <property type="match status" value="1"/>
</dbReference>
<dbReference type="PATRIC" id="fig|861299.3.peg.6285"/>
<evidence type="ECO:0000259" key="3">
    <source>
        <dbReference type="PROSITE" id="PS50110"/>
    </source>
</evidence>
<sequence length="300" mass="33794">MIMPNTPITVLIAEDEPVPRRRLARLLGEEPDLRVVAQCAGGREAVERIKEESPDLVFLDVQMPDLNGFQVIEAVGPERMPTVVFVTAYDAYAVRAFEVHAVDYLLKPYDQARFRTALDRARQRLRTLAGAGTAPVEDDERLRALIRSVAAELVQGAASSGAALNAPNPDLHPEARVEPRAEPRPERSAASDHIAVRVDGALRIVRLDEIDWFESEGNYVRVHVGRQSYLVRQTSQHLETQLDGRQFARIHRRYLVNLARVHEVQPWFGGDAVVVLKDGTKLRLSRTFREQFHARFLGES</sequence>
<dbReference type="Gene3D" id="2.40.50.1020">
    <property type="entry name" value="LytTr DNA-binding domain"/>
    <property type="match status" value="1"/>
</dbReference>
<dbReference type="AlphaFoldDB" id="W0RSV4"/>
<dbReference type="Proteomes" id="UP000019151">
    <property type="component" value="Plasmid 2"/>
</dbReference>
<dbReference type="GO" id="GO:0003677">
    <property type="term" value="F:DNA binding"/>
    <property type="evidence" value="ECO:0007669"/>
    <property type="project" value="UniProtKB-KW"/>
</dbReference>
<dbReference type="HOGENOM" id="CLU_000445_14_1_0"/>
<dbReference type="SMART" id="SM00850">
    <property type="entry name" value="LytTR"/>
    <property type="match status" value="1"/>
</dbReference>
<gene>
    <name evidence="5" type="ORF">J421_6221</name>
</gene>
<dbReference type="eggNOG" id="COG3279">
    <property type="taxonomic scope" value="Bacteria"/>
</dbReference>
<evidence type="ECO:0000313" key="5">
    <source>
        <dbReference type="EMBL" id="AHG93756.1"/>
    </source>
</evidence>
<dbReference type="PANTHER" id="PTHR37299">
    <property type="entry name" value="TRANSCRIPTIONAL REGULATOR-RELATED"/>
    <property type="match status" value="1"/>
</dbReference>
<feature type="modified residue" description="4-aspartylphosphate" evidence="1">
    <location>
        <position position="60"/>
    </location>
</feature>
<accession>W0RSV4</accession>
<feature type="compositionally biased region" description="Basic and acidic residues" evidence="2">
    <location>
        <begin position="171"/>
        <end position="190"/>
    </location>
</feature>
<dbReference type="SMART" id="SM00448">
    <property type="entry name" value="REC"/>
    <property type="match status" value="1"/>
</dbReference>
<reference evidence="5 6" key="1">
    <citation type="journal article" date="2014" name="Genome Announc.">
        <title>Genome Sequence and Methylome of Soil Bacterium Gemmatirosa kalamazoonensis KBS708T, a Member of the Rarely Cultivated Gemmatimonadetes Phylum.</title>
        <authorList>
            <person name="Debruyn J.M."/>
            <person name="Radosevich M."/>
            <person name="Wommack K.E."/>
            <person name="Polson S.W."/>
            <person name="Hauser L.J."/>
            <person name="Fawaz M.N."/>
            <person name="Korlach J."/>
            <person name="Tsai Y.C."/>
        </authorList>
    </citation>
    <scope>NUCLEOTIDE SEQUENCE [LARGE SCALE GENOMIC DNA]</scope>
    <source>
        <strain evidence="5 6">KBS708</strain>
        <plasmid evidence="6">Plasmid 2</plasmid>
    </source>
</reference>
<dbReference type="EMBL" id="CP007130">
    <property type="protein sequence ID" value="AHG93756.1"/>
    <property type="molecule type" value="Genomic_DNA"/>
</dbReference>
<dbReference type="GO" id="GO:0000156">
    <property type="term" value="F:phosphorelay response regulator activity"/>
    <property type="evidence" value="ECO:0007669"/>
    <property type="project" value="InterPro"/>
</dbReference>
<keyword evidence="1" id="KW-0597">Phosphoprotein</keyword>
<evidence type="ECO:0000259" key="4">
    <source>
        <dbReference type="PROSITE" id="PS50930"/>
    </source>
</evidence>
<keyword evidence="6" id="KW-1185">Reference proteome</keyword>
<name>W0RSV4_9BACT</name>
<dbReference type="SUPFAM" id="SSF52172">
    <property type="entry name" value="CheY-like"/>
    <property type="match status" value="1"/>
</dbReference>
<keyword evidence="5" id="KW-0238">DNA-binding</keyword>
<keyword evidence="5" id="KW-0614">Plasmid</keyword>
<feature type="domain" description="HTH LytTR-type" evidence="4">
    <location>
        <begin position="194"/>
        <end position="298"/>
    </location>
</feature>
<dbReference type="PANTHER" id="PTHR37299:SF1">
    <property type="entry name" value="STAGE 0 SPORULATION PROTEIN A HOMOLOG"/>
    <property type="match status" value="1"/>
</dbReference>